<dbReference type="EC" id="4.2.1.136" evidence="6"/>
<organism evidence="8 9">
    <name type="scientific">Ligilactobacillus agilis DSM 20509</name>
    <dbReference type="NCBI Taxonomy" id="1423718"/>
    <lineage>
        <taxon>Bacteria</taxon>
        <taxon>Bacillati</taxon>
        <taxon>Bacillota</taxon>
        <taxon>Bacilli</taxon>
        <taxon>Lactobacillales</taxon>
        <taxon>Lactobacillaceae</taxon>
        <taxon>Ligilactobacillus</taxon>
    </lineage>
</organism>
<dbReference type="OrthoDB" id="9806925at2"/>
<feature type="binding site" evidence="6">
    <location>
        <position position="155"/>
    </location>
    <ligand>
        <name>(6S)-NADPHX</name>
        <dbReference type="ChEBI" id="CHEBI:64076"/>
    </ligand>
</feature>
<evidence type="ECO:0000313" key="8">
    <source>
        <dbReference type="EMBL" id="KRM63370.1"/>
    </source>
</evidence>
<feature type="binding site" evidence="6">
    <location>
        <position position="220"/>
    </location>
    <ligand>
        <name>(6S)-NADPHX</name>
        <dbReference type="ChEBI" id="CHEBI:64076"/>
    </ligand>
</feature>
<dbReference type="GO" id="GO:0005524">
    <property type="term" value="F:ATP binding"/>
    <property type="evidence" value="ECO:0007669"/>
    <property type="project" value="UniProtKB-KW"/>
</dbReference>
<keyword evidence="8" id="KW-0808">Transferase</keyword>
<proteinExistence type="inferred from homology"/>
<keyword evidence="2 6" id="KW-0067">ATP-binding</keyword>
<comment type="subunit">
    <text evidence="6">Homotetramer.</text>
</comment>
<dbReference type="Gene3D" id="3.40.1190.20">
    <property type="match status" value="1"/>
</dbReference>
<comment type="caution">
    <text evidence="8">The sequence shown here is derived from an EMBL/GenBank/DDBJ whole genome shotgun (WGS) entry which is preliminary data.</text>
</comment>
<dbReference type="PROSITE" id="PS01049">
    <property type="entry name" value="YJEF_C_1"/>
    <property type="match status" value="1"/>
</dbReference>
<reference evidence="8 9" key="1">
    <citation type="journal article" date="2015" name="Genome Announc.">
        <title>Expanding the biotechnology potential of lactobacilli through comparative genomics of 213 strains and associated genera.</title>
        <authorList>
            <person name="Sun Z."/>
            <person name="Harris H.M."/>
            <person name="McCann A."/>
            <person name="Guo C."/>
            <person name="Argimon S."/>
            <person name="Zhang W."/>
            <person name="Yang X."/>
            <person name="Jeffery I.B."/>
            <person name="Cooney J.C."/>
            <person name="Kagawa T.F."/>
            <person name="Liu W."/>
            <person name="Song Y."/>
            <person name="Salvetti E."/>
            <person name="Wrobel A."/>
            <person name="Rasinkangas P."/>
            <person name="Parkhill J."/>
            <person name="Rea M.C."/>
            <person name="O'Sullivan O."/>
            <person name="Ritari J."/>
            <person name="Douillard F.P."/>
            <person name="Paul Ross R."/>
            <person name="Yang R."/>
            <person name="Briner A.E."/>
            <person name="Felis G.E."/>
            <person name="de Vos W.M."/>
            <person name="Barrangou R."/>
            <person name="Klaenhammer T.R."/>
            <person name="Caufield P.W."/>
            <person name="Cui Y."/>
            <person name="Zhang H."/>
            <person name="O'Toole P.W."/>
        </authorList>
    </citation>
    <scope>NUCLEOTIDE SEQUENCE [LARGE SCALE GENOMIC DNA]</scope>
    <source>
        <strain evidence="8 9">DSM 20509</strain>
    </source>
</reference>
<dbReference type="PROSITE" id="PS51383">
    <property type="entry name" value="YJEF_C_3"/>
    <property type="match status" value="1"/>
</dbReference>
<keyword evidence="9" id="KW-1185">Reference proteome</keyword>
<keyword evidence="5 6" id="KW-0456">Lyase</keyword>
<dbReference type="GO" id="GO:0046496">
    <property type="term" value="P:nicotinamide nucleotide metabolic process"/>
    <property type="evidence" value="ECO:0007669"/>
    <property type="project" value="UniProtKB-UniRule"/>
</dbReference>
<dbReference type="GO" id="GO:0110051">
    <property type="term" value="P:metabolite repair"/>
    <property type="evidence" value="ECO:0007669"/>
    <property type="project" value="TreeGrafter"/>
</dbReference>
<dbReference type="EMBL" id="AYYP01000063">
    <property type="protein sequence ID" value="KRM63370.1"/>
    <property type="molecule type" value="Genomic_DNA"/>
</dbReference>
<comment type="cofactor">
    <cofactor evidence="6">
        <name>Mg(2+)</name>
        <dbReference type="ChEBI" id="CHEBI:18420"/>
    </cofactor>
</comment>
<evidence type="ECO:0000256" key="1">
    <source>
        <dbReference type="ARBA" id="ARBA00022741"/>
    </source>
</evidence>
<dbReference type="Pfam" id="PF01256">
    <property type="entry name" value="Carb_kinase"/>
    <property type="match status" value="1"/>
</dbReference>
<dbReference type="PANTHER" id="PTHR12592">
    <property type="entry name" value="ATP-DEPENDENT (S)-NAD(P)H-HYDRATE DEHYDRATASE FAMILY MEMBER"/>
    <property type="match status" value="1"/>
</dbReference>
<feature type="binding site" evidence="6">
    <location>
        <position position="219"/>
    </location>
    <ligand>
        <name>AMP</name>
        <dbReference type="ChEBI" id="CHEBI:456215"/>
    </ligand>
</feature>
<dbReference type="PANTHER" id="PTHR12592:SF0">
    <property type="entry name" value="ATP-DEPENDENT (S)-NAD(P)H-HYDRATE DEHYDRATASE"/>
    <property type="match status" value="1"/>
</dbReference>
<evidence type="ECO:0000256" key="4">
    <source>
        <dbReference type="ARBA" id="ARBA00023027"/>
    </source>
</evidence>
<dbReference type="GO" id="GO:0016301">
    <property type="term" value="F:kinase activity"/>
    <property type="evidence" value="ECO:0007669"/>
    <property type="project" value="UniProtKB-KW"/>
</dbReference>
<feature type="binding site" evidence="6">
    <location>
        <position position="101"/>
    </location>
    <ligand>
        <name>(6S)-NADPHX</name>
        <dbReference type="ChEBI" id="CHEBI:64076"/>
    </ligand>
</feature>
<feature type="binding site" evidence="6">
    <location>
        <position position="40"/>
    </location>
    <ligand>
        <name>(6S)-NADPHX</name>
        <dbReference type="ChEBI" id="CHEBI:64076"/>
    </ligand>
</feature>
<sequence>MEQIKQTILNKVIRPRPLHSYKGNYGRIITIGGNYNLGGAIIMSASACVYAGAGLVTCATDKHNLNALHTRLPEAMFVDYSDFSDLLENLTKADVIVLGPGLGLDKLAQNICQLVLSNLSLDQLIIIDGSAITLLAANPGLLTYLKKGQAIFTPHEMEWQRLSQIKIADQIPLKNKQAQLKLGQTVILKKYHTEIYHPECDTPHQLTIGGPYMATGGMGDTLTGVLAAFLGQFSSAPLTDVIDAAVYTHSAVASKLGVNNYVTLPSAIIAELPHFMNCTIKE</sequence>
<gene>
    <name evidence="6" type="primary">nnrD</name>
    <name evidence="8" type="ORF">FC14_GL000658</name>
</gene>
<dbReference type="InterPro" id="IPR029056">
    <property type="entry name" value="Ribokinase-like"/>
</dbReference>
<dbReference type="RefSeq" id="WP_056977381.1">
    <property type="nucleotide sequence ID" value="NZ_AYYP01000063.1"/>
</dbReference>
<keyword evidence="1 6" id="KW-0547">Nucleotide-binding</keyword>
<keyword evidence="8" id="KW-0418">Kinase</keyword>
<evidence type="ECO:0000313" key="9">
    <source>
        <dbReference type="Proteomes" id="UP000051008"/>
    </source>
</evidence>
<name>A0A0R2A9L4_9LACO</name>
<dbReference type="HAMAP" id="MF_01965">
    <property type="entry name" value="NADHX_dehydratase"/>
    <property type="match status" value="1"/>
</dbReference>
<protein>
    <recommendedName>
        <fullName evidence="6">ADP-dependent (S)-NAD(P)H-hydrate dehydratase</fullName>
        <ecNumber evidence="6">4.2.1.136</ecNumber>
    </recommendedName>
    <alternativeName>
        <fullName evidence="6">ADP-dependent NAD(P)HX dehydratase</fullName>
    </alternativeName>
</protein>
<dbReference type="InterPro" id="IPR017953">
    <property type="entry name" value="Carbohydrate_kinase_pred_CS"/>
</dbReference>
<dbReference type="AlphaFoldDB" id="A0A0R2A9L4"/>
<dbReference type="PATRIC" id="fig|1423718.3.peg.685"/>
<comment type="catalytic activity">
    <reaction evidence="6">
        <text>(6S)-NADPHX + ADP = AMP + phosphate + NADPH + H(+)</text>
        <dbReference type="Rhea" id="RHEA:32235"/>
        <dbReference type="ChEBI" id="CHEBI:15378"/>
        <dbReference type="ChEBI" id="CHEBI:43474"/>
        <dbReference type="ChEBI" id="CHEBI:57783"/>
        <dbReference type="ChEBI" id="CHEBI:64076"/>
        <dbReference type="ChEBI" id="CHEBI:456215"/>
        <dbReference type="ChEBI" id="CHEBI:456216"/>
        <dbReference type="EC" id="4.2.1.136"/>
    </reaction>
</comment>
<comment type="function">
    <text evidence="6">Catalyzes the dehydration of the S-form of NAD(P)HX at the expense of ADP, which is converted to AMP. Together with NAD(P)HX epimerase, which catalyzes the epimerization of the S- and R-forms, the enzyme allows the repair of both epimers of NAD(P)HX, a damaged form of NAD(P)H that is a result of enzymatic or heat-dependent hydration.</text>
</comment>
<accession>A0A0R2A9L4</accession>
<feature type="binding site" evidence="6">
    <location>
        <begin position="189"/>
        <end position="193"/>
    </location>
    <ligand>
        <name>AMP</name>
        <dbReference type="ChEBI" id="CHEBI:456215"/>
    </ligand>
</feature>
<evidence type="ECO:0000256" key="3">
    <source>
        <dbReference type="ARBA" id="ARBA00022857"/>
    </source>
</evidence>
<evidence type="ECO:0000256" key="5">
    <source>
        <dbReference type="ARBA" id="ARBA00023239"/>
    </source>
</evidence>
<dbReference type="PROSITE" id="PS01050">
    <property type="entry name" value="YJEF_C_2"/>
    <property type="match status" value="1"/>
</dbReference>
<dbReference type="SUPFAM" id="SSF53613">
    <property type="entry name" value="Ribokinase-like"/>
    <property type="match status" value="1"/>
</dbReference>
<evidence type="ECO:0000259" key="7">
    <source>
        <dbReference type="PROSITE" id="PS51383"/>
    </source>
</evidence>
<dbReference type="NCBIfam" id="TIGR00196">
    <property type="entry name" value="yjeF_cterm"/>
    <property type="match status" value="1"/>
</dbReference>
<keyword evidence="4 6" id="KW-0520">NAD</keyword>
<dbReference type="GO" id="GO:0052855">
    <property type="term" value="F:ADP-dependent NAD(P)H-hydrate dehydratase activity"/>
    <property type="evidence" value="ECO:0007669"/>
    <property type="project" value="UniProtKB-UniRule"/>
</dbReference>
<dbReference type="Proteomes" id="UP000051008">
    <property type="component" value="Unassembled WGS sequence"/>
</dbReference>
<keyword evidence="3 6" id="KW-0521">NADP</keyword>
<feature type="domain" description="YjeF C-terminal" evidence="7">
    <location>
        <begin position="5"/>
        <end position="279"/>
    </location>
</feature>
<dbReference type="CDD" id="cd01171">
    <property type="entry name" value="YXKO-related"/>
    <property type="match status" value="1"/>
</dbReference>
<dbReference type="InterPro" id="IPR000631">
    <property type="entry name" value="CARKD"/>
</dbReference>
<comment type="similarity">
    <text evidence="6">Belongs to the NnrD/CARKD family.</text>
</comment>
<evidence type="ECO:0000256" key="2">
    <source>
        <dbReference type="ARBA" id="ARBA00022840"/>
    </source>
</evidence>
<comment type="catalytic activity">
    <reaction evidence="6">
        <text>(6S)-NADHX + ADP = AMP + phosphate + NADH + H(+)</text>
        <dbReference type="Rhea" id="RHEA:32223"/>
        <dbReference type="ChEBI" id="CHEBI:15378"/>
        <dbReference type="ChEBI" id="CHEBI:43474"/>
        <dbReference type="ChEBI" id="CHEBI:57945"/>
        <dbReference type="ChEBI" id="CHEBI:64074"/>
        <dbReference type="ChEBI" id="CHEBI:456215"/>
        <dbReference type="ChEBI" id="CHEBI:456216"/>
        <dbReference type="EC" id="4.2.1.136"/>
    </reaction>
</comment>
<evidence type="ECO:0000256" key="6">
    <source>
        <dbReference type="HAMAP-Rule" id="MF_01965"/>
    </source>
</evidence>
<dbReference type="GO" id="GO:0052856">
    <property type="term" value="F:NAD(P)HX epimerase activity"/>
    <property type="evidence" value="ECO:0007669"/>
    <property type="project" value="TreeGrafter"/>
</dbReference>